<gene>
    <name evidence="1" type="ORF">HBO43_01555</name>
</gene>
<sequence>MIGLKGRHPKAPASLESLSKPTAKALLARAKNIPIPIFKEQDFPNYWGRHKHHFIRPQYNGKCAYCETPIVSGSPGDVEHFRPKAYCQSLGPAKSRDDYGGQPPGRVNAGPATEGYWWLAYKWSNYLLCCNRCNSSWKKNQFPVAANRSRHGQKLSAEGALLINPFVVDPEPHFQFDAVTGQIRGLTPRGVATIDVCGLDRRSLEIQRATKGAKLNKRYREYLGALDQGNVLAQNNAMRALIDECRSKEPFAAVARYFVKQHLKISYYDLLEMKRKRLI</sequence>
<dbReference type="EMBL" id="JAAQWE010000001">
    <property type="protein sequence ID" value="NMX95274.1"/>
    <property type="molecule type" value="Genomic_DNA"/>
</dbReference>
<dbReference type="OrthoDB" id="8824552at2"/>
<name>A0A7Y0ZNT0_PSEVE</name>
<dbReference type="AlphaFoldDB" id="A0A7Y0ZNT0"/>
<evidence type="ECO:0000313" key="1">
    <source>
        <dbReference type="EMBL" id="NMX95274.1"/>
    </source>
</evidence>
<reference evidence="1 2" key="1">
    <citation type="journal article" date="2020" name="Front. Microbiol.">
        <title>Genetic Organization of the aprX-lipA2 Operon Affects the Proteolytic Potential of Pseudomonas Species in Milk.</title>
        <authorList>
            <person name="Maier C."/>
            <person name="Huptas C."/>
            <person name="von Neubeck M."/>
            <person name="Scherer S."/>
            <person name="Wenning M."/>
            <person name="Lucking G."/>
        </authorList>
    </citation>
    <scope>NUCLEOTIDE SEQUENCE [LARGE SCALE GENOMIC DNA]</scope>
    <source>
        <strain evidence="1 2">WS 4671</strain>
    </source>
</reference>
<dbReference type="Gene3D" id="1.10.30.50">
    <property type="match status" value="1"/>
</dbReference>
<protein>
    <recommendedName>
        <fullName evidence="3">HNH endonuclease</fullName>
    </recommendedName>
</protein>
<dbReference type="Proteomes" id="UP000552560">
    <property type="component" value="Unassembled WGS sequence"/>
</dbReference>
<organism evidence="1 2">
    <name type="scientific">Pseudomonas veronii</name>
    <dbReference type="NCBI Taxonomy" id="76761"/>
    <lineage>
        <taxon>Bacteria</taxon>
        <taxon>Pseudomonadati</taxon>
        <taxon>Pseudomonadota</taxon>
        <taxon>Gammaproteobacteria</taxon>
        <taxon>Pseudomonadales</taxon>
        <taxon>Pseudomonadaceae</taxon>
        <taxon>Pseudomonas</taxon>
    </lineage>
</organism>
<evidence type="ECO:0008006" key="3">
    <source>
        <dbReference type="Google" id="ProtNLM"/>
    </source>
</evidence>
<comment type="caution">
    <text evidence="1">The sequence shown here is derived from an EMBL/GenBank/DDBJ whole genome shotgun (WGS) entry which is preliminary data.</text>
</comment>
<evidence type="ECO:0000313" key="2">
    <source>
        <dbReference type="Proteomes" id="UP000552560"/>
    </source>
</evidence>
<proteinExistence type="predicted"/>
<accession>A0A7Y0ZNT0</accession>
<dbReference type="RefSeq" id="WP_134939525.1">
    <property type="nucleotide sequence ID" value="NZ_CP149793.1"/>
</dbReference>